<keyword evidence="1" id="KW-0378">Hydrolase</keyword>
<sequence>MTAAPDLPTLTVDDPAPRVVAVDMDGTFLDASSRYDAARFARIRERMDAAGVRFVVASGNQYPQLERYFTEPQRLAFVADNGSDVRDRGAVLRQSRFPEPDARRIIAALRDVVGGEFLASGPGGAYLGDGASEWFGTFMARYCPVLTRVGTLEEVADRVFKFSADRRDPLLPGELEALQRRLSDIAHVTSSGHRNIDVVVPGVNKAAGLELLTTRWGVPATAVAAFGDGGNDLEMLRWAGYGVAMANAPAHVRAAATHGAPGNDEAGVLTTLETWFG</sequence>
<name>A0A6G7Y3Y6_9ACTN</name>
<dbReference type="EMBL" id="CP049865">
    <property type="protein sequence ID" value="QIK71327.1"/>
    <property type="molecule type" value="Genomic_DNA"/>
</dbReference>
<dbReference type="Proteomes" id="UP000501058">
    <property type="component" value="Chromosome"/>
</dbReference>
<dbReference type="Gene3D" id="3.30.1240.10">
    <property type="match status" value="1"/>
</dbReference>
<protein>
    <submittedName>
        <fullName evidence="1">HAD family hydrolase</fullName>
    </submittedName>
</protein>
<keyword evidence="2" id="KW-1185">Reference proteome</keyword>
<proteinExistence type="predicted"/>
<evidence type="ECO:0000313" key="1">
    <source>
        <dbReference type="EMBL" id="QIK71327.1"/>
    </source>
</evidence>
<reference evidence="1 2" key="1">
    <citation type="submission" date="2020-03" db="EMBL/GenBank/DDBJ databases">
        <title>Propioniciclava sp. nov., isolated from Hydrophilus acuminatus.</title>
        <authorList>
            <person name="Hyun D.-W."/>
            <person name="Bae J.-W."/>
        </authorList>
    </citation>
    <scope>NUCLEOTIDE SEQUENCE [LARGE SCALE GENOMIC DNA]</scope>
    <source>
        <strain evidence="1 2">HDW11</strain>
    </source>
</reference>
<dbReference type="InterPro" id="IPR036412">
    <property type="entry name" value="HAD-like_sf"/>
</dbReference>
<dbReference type="PANTHER" id="PTHR10000:SF53">
    <property type="entry name" value="5-AMINO-6-(5-PHOSPHO-D-RIBITYLAMINO)URACIL PHOSPHATASE YBJI-RELATED"/>
    <property type="match status" value="1"/>
</dbReference>
<dbReference type="CDD" id="cd07518">
    <property type="entry name" value="HAD_YbiV-Like"/>
    <property type="match status" value="1"/>
</dbReference>
<dbReference type="Pfam" id="PF08282">
    <property type="entry name" value="Hydrolase_3"/>
    <property type="match status" value="1"/>
</dbReference>
<dbReference type="PANTHER" id="PTHR10000">
    <property type="entry name" value="PHOSPHOSERINE PHOSPHATASE"/>
    <property type="match status" value="1"/>
</dbReference>
<dbReference type="GO" id="GO:0000287">
    <property type="term" value="F:magnesium ion binding"/>
    <property type="evidence" value="ECO:0007669"/>
    <property type="project" value="TreeGrafter"/>
</dbReference>
<dbReference type="RefSeq" id="WP_166231658.1">
    <property type="nucleotide sequence ID" value="NZ_CP049865.1"/>
</dbReference>
<organism evidence="1 2">
    <name type="scientific">Propioniciclava coleopterorum</name>
    <dbReference type="NCBI Taxonomy" id="2714937"/>
    <lineage>
        <taxon>Bacteria</taxon>
        <taxon>Bacillati</taxon>
        <taxon>Actinomycetota</taxon>
        <taxon>Actinomycetes</taxon>
        <taxon>Propionibacteriales</taxon>
        <taxon>Propionibacteriaceae</taxon>
        <taxon>Propioniciclava</taxon>
    </lineage>
</organism>
<dbReference type="GO" id="GO:0016791">
    <property type="term" value="F:phosphatase activity"/>
    <property type="evidence" value="ECO:0007669"/>
    <property type="project" value="UniProtKB-ARBA"/>
</dbReference>
<dbReference type="Gene3D" id="3.40.50.1000">
    <property type="entry name" value="HAD superfamily/HAD-like"/>
    <property type="match status" value="1"/>
</dbReference>
<dbReference type="GO" id="GO:0005829">
    <property type="term" value="C:cytosol"/>
    <property type="evidence" value="ECO:0007669"/>
    <property type="project" value="TreeGrafter"/>
</dbReference>
<dbReference type="KEGG" id="prv:G7070_02295"/>
<accession>A0A6G7Y3Y6</accession>
<dbReference type="SUPFAM" id="SSF56784">
    <property type="entry name" value="HAD-like"/>
    <property type="match status" value="1"/>
</dbReference>
<dbReference type="PROSITE" id="PS01229">
    <property type="entry name" value="COF_2"/>
    <property type="match status" value="1"/>
</dbReference>
<dbReference type="InterPro" id="IPR023214">
    <property type="entry name" value="HAD_sf"/>
</dbReference>
<gene>
    <name evidence="1" type="ORF">G7070_02295</name>
</gene>
<dbReference type="AlphaFoldDB" id="A0A6G7Y3Y6"/>
<evidence type="ECO:0000313" key="2">
    <source>
        <dbReference type="Proteomes" id="UP000501058"/>
    </source>
</evidence>